<evidence type="ECO:0000256" key="7">
    <source>
        <dbReference type="RuleBase" id="RU362111"/>
    </source>
</evidence>
<evidence type="ECO:0000313" key="8">
    <source>
        <dbReference type="EnsemblMetazoa" id="XP_790987"/>
    </source>
</evidence>
<dbReference type="GO" id="GO:0005739">
    <property type="term" value="C:mitochondrion"/>
    <property type="evidence" value="ECO:0000318"/>
    <property type="project" value="GO_Central"/>
</dbReference>
<dbReference type="RefSeq" id="XP_790987.4">
    <property type="nucleotide sequence ID" value="XM_785894.5"/>
</dbReference>
<evidence type="ECO:0000313" key="9">
    <source>
        <dbReference type="Proteomes" id="UP000007110"/>
    </source>
</evidence>
<dbReference type="FunCoup" id="A0A7M7RD91">
    <property type="interactions" value="179"/>
</dbReference>
<dbReference type="NCBIfam" id="TIGR00079">
    <property type="entry name" value="pept_deformyl"/>
    <property type="match status" value="1"/>
</dbReference>
<comment type="function">
    <text evidence="5 7">Removes the formyl group from the N-terminal Met of newly synthesized proteins.</text>
</comment>
<dbReference type="FunFam" id="3.90.45.10:FF:000003">
    <property type="entry name" value="Peptide deformylase"/>
    <property type="match status" value="1"/>
</dbReference>
<dbReference type="KEGG" id="spu:586099"/>
<dbReference type="GeneID" id="586099"/>
<dbReference type="InterPro" id="IPR036821">
    <property type="entry name" value="Peptide_deformylase_sf"/>
</dbReference>
<dbReference type="CDD" id="cd00487">
    <property type="entry name" value="Pep_deformylase"/>
    <property type="match status" value="1"/>
</dbReference>
<protein>
    <recommendedName>
        <fullName evidence="7">Peptide deformylase</fullName>
        <ecNumber evidence="7">3.5.1.88</ecNumber>
    </recommendedName>
</protein>
<dbReference type="EC" id="3.5.1.88" evidence="7"/>
<name>A0A7M7RD91_STRPU</name>
<dbReference type="OMA" id="ILYPMRI"/>
<sequence length="243" mass="27382">MLRQGCIRAVGVAVLWSSASRSVHITSAQQNLTRVIVKQPFYLSAAFLLKKAIWRIKMATPPYNHVTQVGDPVLRGKSDPVHPQDIRTKEFQDLIQKMVGVMRKTGGVGLAAPQIGVAQQVFVMEFTEKHMKGFSEEIQKAREMEVVPLKVFVNPSLKILSDNQVVLTEGCLSLTGFSAATPRAHEVEITGLNEKGEPVTWRVCGYPARILQHEYDHLQGTLYIDRMDTRTFADLQWPQWNEK</sequence>
<dbReference type="GO" id="GO:0006412">
    <property type="term" value="P:translation"/>
    <property type="evidence" value="ECO:0007669"/>
    <property type="project" value="UniProtKB-KW"/>
</dbReference>
<keyword evidence="3 7" id="KW-0378">Hydrolase</keyword>
<evidence type="ECO:0000256" key="4">
    <source>
        <dbReference type="ARBA" id="ARBA00022917"/>
    </source>
</evidence>
<dbReference type="Proteomes" id="UP000007110">
    <property type="component" value="Unassembled WGS sequence"/>
</dbReference>
<evidence type="ECO:0000256" key="6">
    <source>
        <dbReference type="ARBA" id="ARBA00048875"/>
    </source>
</evidence>
<dbReference type="PANTHER" id="PTHR10458">
    <property type="entry name" value="PEPTIDE DEFORMYLASE"/>
    <property type="match status" value="1"/>
</dbReference>
<dbReference type="InParanoid" id="A0A7M7RD91"/>
<accession>A0A7M7RD91</accession>
<evidence type="ECO:0000256" key="1">
    <source>
        <dbReference type="ARBA" id="ARBA00010759"/>
    </source>
</evidence>
<dbReference type="PANTHER" id="PTHR10458:SF2">
    <property type="entry name" value="PEPTIDE DEFORMYLASE, MITOCHONDRIAL"/>
    <property type="match status" value="1"/>
</dbReference>
<keyword evidence="2 7" id="KW-0479">Metal-binding</keyword>
<dbReference type="GO" id="GO:0042586">
    <property type="term" value="F:peptide deformylase activity"/>
    <property type="evidence" value="ECO:0000318"/>
    <property type="project" value="GO_Central"/>
</dbReference>
<keyword evidence="9" id="KW-1185">Reference proteome</keyword>
<evidence type="ECO:0000256" key="3">
    <source>
        <dbReference type="ARBA" id="ARBA00022801"/>
    </source>
</evidence>
<dbReference type="Gene3D" id="3.90.45.10">
    <property type="entry name" value="Peptide deformylase"/>
    <property type="match status" value="1"/>
</dbReference>
<reference evidence="8" key="2">
    <citation type="submission" date="2021-01" db="UniProtKB">
        <authorList>
            <consortium name="EnsemblMetazoa"/>
        </authorList>
    </citation>
    <scope>IDENTIFICATION</scope>
</reference>
<dbReference type="CTD" id="64146"/>
<reference evidence="9" key="1">
    <citation type="submission" date="2015-02" db="EMBL/GenBank/DDBJ databases">
        <title>Genome sequencing for Strongylocentrotus purpuratus.</title>
        <authorList>
            <person name="Murali S."/>
            <person name="Liu Y."/>
            <person name="Vee V."/>
            <person name="English A."/>
            <person name="Wang M."/>
            <person name="Skinner E."/>
            <person name="Han Y."/>
            <person name="Muzny D.M."/>
            <person name="Worley K.C."/>
            <person name="Gibbs R.A."/>
        </authorList>
    </citation>
    <scope>NUCLEOTIDE SEQUENCE</scope>
</reference>
<evidence type="ECO:0000256" key="2">
    <source>
        <dbReference type="ARBA" id="ARBA00022723"/>
    </source>
</evidence>
<comment type="catalytic activity">
    <reaction evidence="6 7">
        <text>N-terminal N-formyl-L-methionyl-[peptide] + H2O = N-terminal L-methionyl-[peptide] + formate</text>
        <dbReference type="Rhea" id="RHEA:24420"/>
        <dbReference type="Rhea" id="RHEA-COMP:10639"/>
        <dbReference type="Rhea" id="RHEA-COMP:10640"/>
        <dbReference type="ChEBI" id="CHEBI:15377"/>
        <dbReference type="ChEBI" id="CHEBI:15740"/>
        <dbReference type="ChEBI" id="CHEBI:49298"/>
        <dbReference type="ChEBI" id="CHEBI:64731"/>
        <dbReference type="EC" id="3.5.1.88"/>
    </reaction>
</comment>
<evidence type="ECO:0000256" key="5">
    <source>
        <dbReference type="ARBA" id="ARBA00037114"/>
    </source>
</evidence>
<organism evidence="8 9">
    <name type="scientific">Strongylocentrotus purpuratus</name>
    <name type="common">Purple sea urchin</name>
    <dbReference type="NCBI Taxonomy" id="7668"/>
    <lineage>
        <taxon>Eukaryota</taxon>
        <taxon>Metazoa</taxon>
        <taxon>Echinodermata</taxon>
        <taxon>Eleutherozoa</taxon>
        <taxon>Echinozoa</taxon>
        <taxon>Echinoidea</taxon>
        <taxon>Euechinoidea</taxon>
        <taxon>Echinacea</taxon>
        <taxon>Camarodonta</taxon>
        <taxon>Echinidea</taxon>
        <taxon>Strongylocentrotidae</taxon>
        <taxon>Strongylocentrotus</taxon>
    </lineage>
</organism>
<keyword evidence="4 7" id="KW-0648">Protein biosynthesis</keyword>
<dbReference type="GO" id="GO:0046872">
    <property type="term" value="F:metal ion binding"/>
    <property type="evidence" value="ECO:0007669"/>
    <property type="project" value="UniProtKB-KW"/>
</dbReference>
<dbReference type="EnsemblMetazoa" id="XM_785894">
    <property type="protein sequence ID" value="XP_790987"/>
    <property type="gene ID" value="LOC586099"/>
</dbReference>
<dbReference type="HAMAP" id="MF_00163">
    <property type="entry name" value="Pep_deformylase"/>
    <property type="match status" value="1"/>
</dbReference>
<dbReference type="NCBIfam" id="NF001159">
    <property type="entry name" value="PRK00150.1-3"/>
    <property type="match status" value="1"/>
</dbReference>
<dbReference type="OrthoDB" id="276063at2759"/>
<dbReference type="AlphaFoldDB" id="A0A7M7RD91"/>
<comment type="similarity">
    <text evidence="1 7">Belongs to the polypeptide deformylase family.</text>
</comment>
<dbReference type="InterPro" id="IPR023635">
    <property type="entry name" value="Peptide_deformylase"/>
</dbReference>
<dbReference type="Pfam" id="PF01327">
    <property type="entry name" value="Pep_deformylase"/>
    <property type="match status" value="1"/>
</dbReference>
<proteinExistence type="inferred from homology"/>
<dbReference type="PRINTS" id="PR01576">
    <property type="entry name" value="PDEFORMYLASE"/>
</dbReference>
<dbReference type="SUPFAM" id="SSF56420">
    <property type="entry name" value="Peptide deformylase"/>
    <property type="match status" value="1"/>
</dbReference>